<accession>A0AA89ANT8</accession>
<dbReference type="Gene3D" id="3.40.50.1110">
    <property type="entry name" value="SGNH hydrolase"/>
    <property type="match status" value="4"/>
</dbReference>
<dbReference type="InterPro" id="IPR036514">
    <property type="entry name" value="SGNH_hydro_sf"/>
</dbReference>
<dbReference type="Proteomes" id="UP001188597">
    <property type="component" value="Unassembled WGS sequence"/>
</dbReference>
<dbReference type="Pfam" id="PF00657">
    <property type="entry name" value="Lipase_GDSL"/>
    <property type="match status" value="3"/>
</dbReference>
<gene>
    <name evidence="5" type="ORF">RJ639_015302</name>
</gene>
<evidence type="ECO:0000256" key="4">
    <source>
        <dbReference type="ARBA" id="ARBA00023180"/>
    </source>
</evidence>
<keyword evidence="3" id="KW-0378">Hydrolase</keyword>
<organism evidence="5 6">
    <name type="scientific">Escallonia herrerae</name>
    <dbReference type="NCBI Taxonomy" id="1293975"/>
    <lineage>
        <taxon>Eukaryota</taxon>
        <taxon>Viridiplantae</taxon>
        <taxon>Streptophyta</taxon>
        <taxon>Embryophyta</taxon>
        <taxon>Tracheophyta</taxon>
        <taxon>Spermatophyta</taxon>
        <taxon>Magnoliopsida</taxon>
        <taxon>eudicotyledons</taxon>
        <taxon>Gunneridae</taxon>
        <taxon>Pentapetalae</taxon>
        <taxon>asterids</taxon>
        <taxon>campanulids</taxon>
        <taxon>Escalloniales</taxon>
        <taxon>Escalloniaceae</taxon>
        <taxon>Escallonia</taxon>
    </lineage>
</organism>
<evidence type="ECO:0008006" key="7">
    <source>
        <dbReference type="Google" id="ProtNLM"/>
    </source>
</evidence>
<evidence type="ECO:0000256" key="3">
    <source>
        <dbReference type="ARBA" id="ARBA00022801"/>
    </source>
</evidence>
<proteinExistence type="inferred from homology"/>
<dbReference type="GO" id="GO:0016788">
    <property type="term" value="F:hydrolase activity, acting on ester bonds"/>
    <property type="evidence" value="ECO:0007669"/>
    <property type="project" value="InterPro"/>
</dbReference>
<dbReference type="PANTHER" id="PTHR22835:SF683">
    <property type="entry name" value="OS05G0506800 PROTEIN"/>
    <property type="match status" value="1"/>
</dbReference>
<protein>
    <recommendedName>
        <fullName evidence="7">GDSL esterase/lipase</fullName>
    </recommendedName>
</protein>
<comment type="caution">
    <text evidence="5">The sequence shown here is derived from an EMBL/GenBank/DDBJ whole genome shotgun (WGS) entry which is preliminary data.</text>
</comment>
<dbReference type="InterPro" id="IPR035669">
    <property type="entry name" value="SGNH_plant_lipase-like"/>
</dbReference>
<keyword evidence="6" id="KW-1185">Reference proteome</keyword>
<dbReference type="EMBL" id="JAVXUP010001722">
    <property type="protein sequence ID" value="KAK3008743.1"/>
    <property type="molecule type" value="Genomic_DNA"/>
</dbReference>
<dbReference type="SUPFAM" id="SSF52266">
    <property type="entry name" value="SGNH hydrolase"/>
    <property type="match status" value="2"/>
</dbReference>
<comment type="similarity">
    <text evidence="1">Belongs to the 'GDSL' lipolytic enzyme family.</text>
</comment>
<name>A0AA89ANT8_9ASTE</name>
<dbReference type="CDD" id="cd01837">
    <property type="entry name" value="SGNH_plant_lipase_like"/>
    <property type="match status" value="2"/>
</dbReference>
<dbReference type="PANTHER" id="PTHR22835">
    <property type="entry name" value="ZINC FINGER FYVE DOMAIN CONTAINING PROTEIN"/>
    <property type="match status" value="1"/>
</dbReference>
<evidence type="ECO:0000256" key="2">
    <source>
        <dbReference type="ARBA" id="ARBA00022729"/>
    </source>
</evidence>
<dbReference type="InterPro" id="IPR001087">
    <property type="entry name" value="GDSL"/>
</dbReference>
<evidence type="ECO:0000313" key="6">
    <source>
        <dbReference type="Proteomes" id="UP001188597"/>
    </source>
</evidence>
<evidence type="ECO:0000256" key="1">
    <source>
        <dbReference type="ARBA" id="ARBA00008668"/>
    </source>
</evidence>
<sequence length="1001" mass="109385">MASSSPTKFSWRTLFSKIILITSTLIQYSNGCFTSIISFGDSLADTGNLLHLLDQSNKTPPNFAFPPYGETYFDSPTGRCSDGRLIIDFIAQYYGLPFVPPYIGGRNASNRSFLKGVNFAVAGATALDVEFFEERGVHNAWTNVSLRVQLGLFKQLLPSLCQTSSDCKELLQNSLVLLGEIGGNDYNNPFFAGESIEHIQSYVSPVISAIGSATSHNEQLQIELNQIQQLNPDATIIYADYYHAAMQFYRSPKEFGFAMGALTVCCGGGGSYNYNPLVECGRQPSTVGNDPAGYASWDGLHLTEAAYRWIFRAQYFGLPFLPPYIGGKNGSDISFGKGVNFAVAGATALDAAFFEERGVYNPLTNVSLGTQLGWFKKVLPSLCQSSSDCRELLQSSLILLGEIGGNDYNYPFFAGQSIEEIQQYVSPVIGTIASVIKELIELGAVTLMVPGNLPIGCSSSYLTLFKGSNKEEYDPETGCLTWLNKFAEYHNELLRNELNLIQHLNPHATIIYADYYNAAMQLYRSPKKFGFTRGALSACCGGGGSYNYNPSVQCGIPPSTVSGEPSLYVNWDGLHLTEAAYRWIFRGLFEGPYTIPQINNTLCGSRAQIAGDMSNPISMASSSPTTFPWKTLLSLVLIFSSVPIHTKGCFTSIISFGDSLTDTGNLVHLSAQSNKPPPNFGLPPYGETYFHGPTGRSSDGRLIVDFIAQYFGLPFLPPFIGGKNGSDISFCKGVNFAVAGATALEAAFFEERGVYNRLTNVSLGTQLGWFKKVLPSLSQSSSDCRELLQSSLILLGEIGGNDYNHPFFAGQSIEEIQQYVSPVIGTIASVIKELIELGAVTLMVPGNLPIGCSSSYLTLFKGSNKEEYDPETGCLTWLNKFAEYHNELLRNELNLIQQLNPHATIIYADYYNAAMQLYHSPKKFGFTRGALNACCGGGGSYNYNPSVLCGIPPSTVSAEPSLYVNWDGLHLTEAAYRWIFRGLFEGPYTIPHIIPCVAQEH</sequence>
<keyword evidence="2" id="KW-0732">Signal</keyword>
<reference evidence="5" key="1">
    <citation type="submission" date="2022-12" db="EMBL/GenBank/DDBJ databases">
        <title>Draft genome assemblies for two species of Escallonia (Escalloniales).</title>
        <authorList>
            <person name="Chanderbali A."/>
            <person name="Dervinis C."/>
            <person name="Anghel I."/>
            <person name="Soltis D."/>
            <person name="Soltis P."/>
            <person name="Zapata F."/>
        </authorList>
    </citation>
    <scope>NUCLEOTIDE SEQUENCE</scope>
    <source>
        <strain evidence="5">UCBG64.0493</strain>
        <tissue evidence="5">Leaf</tissue>
    </source>
</reference>
<keyword evidence="4" id="KW-0325">Glycoprotein</keyword>
<evidence type="ECO:0000313" key="5">
    <source>
        <dbReference type="EMBL" id="KAK3008743.1"/>
    </source>
</evidence>
<dbReference type="AlphaFoldDB" id="A0AA89ANT8"/>